<gene>
    <name evidence="2" type="ORF">PSYICH_LOCUS11211</name>
</gene>
<feature type="compositionally biased region" description="Basic and acidic residues" evidence="1">
    <location>
        <begin position="97"/>
        <end position="140"/>
    </location>
</feature>
<evidence type="ECO:0000313" key="2">
    <source>
        <dbReference type="EMBL" id="CAH1111187.1"/>
    </source>
</evidence>
<dbReference type="EMBL" id="OV651817">
    <property type="protein sequence ID" value="CAH1111187.1"/>
    <property type="molecule type" value="Genomic_DNA"/>
</dbReference>
<organism evidence="2 3">
    <name type="scientific">Psylliodes chrysocephalus</name>
    <dbReference type="NCBI Taxonomy" id="3402493"/>
    <lineage>
        <taxon>Eukaryota</taxon>
        <taxon>Metazoa</taxon>
        <taxon>Ecdysozoa</taxon>
        <taxon>Arthropoda</taxon>
        <taxon>Hexapoda</taxon>
        <taxon>Insecta</taxon>
        <taxon>Pterygota</taxon>
        <taxon>Neoptera</taxon>
        <taxon>Endopterygota</taxon>
        <taxon>Coleoptera</taxon>
        <taxon>Polyphaga</taxon>
        <taxon>Cucujiformia</taxon>
        <taxon>Chrysomeloidea</taxon>
        <taxon>Chrysomelidae</taxon>
        <taxon>Galerucinae</taxon>
        <taxon>Alticini</taxon>
        <taxon>Psylliodes</taxon>
    </lineage>
</organism>
<name>A0A9P0GJ64_9CUCU</name>
<proteinExistence type="predicted"/>
<sequence>MINAVLPENSNSNHLGDQVSTTSDDSNIGMAGTSCPDVEQVKRNIFFPQKPIPSAVFYNVLPYPQQKKTDSKRKRKKEYIPSVVTSDKWVEYHEVSERIKSEKKQQRQERKQAREQKKQMKVQKEGEKLQKKTTKLEKQNLEPGSSSEEQEDWEKSCSSGDDIDFMEPEQENIEMFGTNDLQLGDFVLVTFKLLGKRSTTTYRYVAKILNIFSSKEYEIQFFKSANEEKTVFYPIENDVSSIDKGNILAKLPEPVVQEQGRMRKTILSGQVDICEQI</sequence>
<protein>
    <submittedName>
        <fullName evidence="2">Uncharacterized protein</fullName>
    </submittedName>
</protein>
<dbReference type="Proteomes" id="UP001153636">
    <property type="component" value="Chromosome 5"/>
</dbReference>
<evidence type="ECO:0000313" key="3">
    <source>
        <dbReference type="Proteomes" id="UP001153636"/>
    </source>
</evidence>
<feature type="region of interest" description="Disordered" evidence="1">
    <location>
        <begin position="97"/>
        <end position="161"/>
    </location>
</feature>
<dbReference type="AlphaFoldDB" id="A0A9P0GJ64"/>
<keyword evidence="3" id="KW-1185">Reference proteome</keyword>
<reference evidence="2" key="1">
    <citation type="submission" date="2022-01" db="EMBL/GenBank/DDBJ databases">
        <authorList>
            <person name="King R."/>
        </authorList>
    </citation>
    <scope>NUCLEOTIDE SEQUENCE</scope>
</reference>
<dbReference type="OrthoDB" id="6766938at2759"/>
<evidence type="ECO:0000256" key="1">
    <source>
        <dbReference type="SAM" id="MobiDB-lite"/>
    </source>
</evidence>
<feature type="region of interest" description="Disordered" evidence="1">
    <location>
        <begin position="1"/>
        <end position="34"/>
    </location>
</feature>
<feature type="compositionally biased region" description="Polar residues" evidence="1">
    <location>
        <begin position="8"/>
        <end position="26"/>
    </location>
</feature>
<accession>A0A9P0GJ64</accession>